<dbReference type="InterPro" id="IPR000415">
    <property type="entry name" value="Nitroreductase-like"/>
</dbReference>
<dbReference type="GO" id="GO:0016491">
    <property type="term" value="F:oxidoreductase activity"/>
    <property type="evidence" value="ECO:0007669"/>
    <property type="project" value="UniProtKB-KW"/>
</dbReference>
<gene>
    <name evidence="4" type="ORF">FC36_GL001933</name>
</gene>
<proteinExistence type="inferred from homology"/>
<dbReference type="STRING" id="1423740.FC36_GL001933"/>
<evidence type="ECO:0000256" key="2">
    <source>
        <dbReference type="ARBA" id="ARBA00023002"/>
    </source>
</evidence>
<evidence type="ECO:0000259" key="3">
    <source>
        <dbReference type="Pfam" id="PF00881"/>
    </source>
</evidence>
<dbReference type="RefSeq" id="WP_023860531.1">
    <property type="nucleotide sequence ID" value="NZ_AZFH01000202.1"/>
</dbReference>
<sequence length="213" mass="24040">MAKVNNDFHKIMNERHSVRRFDSSVKIEREELVEMLDEAITAPSACNLQAWKFVVIDTEEGKEKLRSFCMKFNHTQINSSSAVVMFFGNTLAYEKYSALWHGMFEAGKVSEEAMNAALNTFLPLYQKADRKMLVEDAMVDTSLAAMQFMLAAREHGYETNAMAGYDASKAASTFDLDPEQYIPVMAIAIGKPDETAEEITTTRYPISELVDFS</sequence>
<dbReference type="Pfam" id="PF00881">
    <property type="entry name" value="Nitroreductase"/>
    <property type="match status" value="1"/>
</dbReference>
<dbReference type="AlphaFoldDB" id="A0A0R1T3N1"/>
<dbReference type="CDD" id="cd02137">
    <property type="entry name" value="MhqN-like"/>
    <property type="match status" value="1"/>
</dbReference>
<dbReference type="EMBL" id="AZFH01000202">
    <property type="protein sequence ID" value="KRL76221.1"/>
    <property type="molecule type" value="Genomic_DNA"/>
</dbReference>
<comment type="caution">
    <text evidence="4">The sequence shown here is derived from an EMBL/GenBank/DDBJ whole genome shotgun (WGS) entry which is preliminary data.</text>
</comment>
<reference evidence="4 5" key="1">
    <citation type="journal article" date="2015" name="Genome Announc.">
        <title>Expanding the biotechnology potential of lactobacilli through comparative genomics of 213 strains and associated genera.</title>
        <authorList>
            <person name="Sun Z."/>
            <person name="Harris H.M."/>
            <person name="McCann A."/>
            <person name="Guo C."/>
            <person name="Argimon S."/>
            <person name="Zhang W."/>
            <person name="Yang X."/>
            <person name="Jeffery I.B."/>
            <person name="Cooney J.C."/>
            <person name="Kagawa T.F."/>
            <person name="Liu W."/>
            <person name="Song Y."/>
            <person name="Salvetti E."/>
            <person name="Wrobel A."/>
            <person name="Rasinkangas P."/>
            <person name="Parkhill J."/>
            <person name="Rea M.C."/>
            <person name="O'Sullivan O."/>
            <person name="Ritari J."/>
            <person name="Douillard F.P."/>
            <person name="Paul Ross R."/>
            <person name="Yang R."/>
            <person name="Briner A.E."/>
            <person name="Felis G.E."/>
            <person name="de Vos W.M."/>
            <person name="Barrangou R."/>
            <person name="Klaenhammer T.R."/>
            <person name="Caufield P.W."/>
            <person name="Cui Y."/>
            <person name="Zhang H."/>
            <person name="O'Toole P.W."/>
        </authorList>
    </citation>
    <scope>NUCLEOTIDE SEQUENCE [LARGE SCALE GENOMIC DNA]</scope>
    <source>
        <strain evidence="4 5">DSM 15833</strain>
    </source>
</reference>
<protein>
    <submittedName>
        <fullName evidence="4">Nitroreductase</fullName>
    </submittedName>
</protein>
<keyword evidence="2" id="KW-0560">Oxidoreductase</keyword>
<evidence type="ECO:0000256" key="1">
    <source>
        <dbReference type="ARBA" id="ARBA00007118"/>
    </source>
</evidence>
<dbReference type="Gene3D" id="3.40.109.10">
    <property type="entry name" value="NADH Oxidase"/>
    <property type="match status" value="1"/>
</dbReference>
<evidence type="ECO:0000313" key="5">
    <source>
        <dbReference type="Proteomes" id="UP000051048"/>
    </source>
</evidence>
<comment type="similarity">
    <text evidence="1">Belongs to the nitroreductase family.</text>
</comment>
<evidence type="ECO:0000313" key="4">
    <source>
        <dbReference type="EMBL" id="KRL76221.1"/>
    </source>
</evidence>
<feature type="domain" description="Nitroreductase" evidence="3">
    <location>
        <begin position="14"/>
        <end position="191"/>
    </location>
</feature>
<dbReference type="PANTHER" id="PTHR43673">
    <property type="entry name" value="NAD(P)H NITROREDUCTASE YDGI-RELATED"/>
    <property type="match status" value="1"/>
</dbReference>
<dbReference type="PATRIC" id="fig|1423740.3.peg.2099"/>
<dbReference type="Proteomes" id="UP000051048">
    <property type="component" value="Unassembled WGS sequence"/>
</dbReference>
<name>A0A0R1T3N1_9LACO</name>
<dbReference type="SUPFAM" id="SSF55469">
    <property type="entry name" value="FMN-dependent nitroreductase-like"/>
    <property type="match status" value="1"/>
</dbReference>
<dbReference type="InterPro" id="IPR029479">
    <property type="entry name" value="Nitroreductase"/>
</dbReference>
<dbReference type="PANTHER" id="PTHR43673:SF10">
    <property type="entry name" value="NADH DEHYDROGENASE_NAD(P)H NITROREDUCTASE XCC3605-RELATED"/>
    <property type="match status" value="1"/>
</dbReference>
<organism evidence="4 5">
    <name type="scientific">Ligilactobacillus equi DSM 15833 = JCM 10991</name>
    <dbReference type="NCBI Taxonomy" id="1423740"/>
    <lineage>
        <taxon>Bacteria</taxon>
        <taxon>Bacillati</taxon>
        <taxon>Bacillota</taxon>
        <taxon>Bacilli</taxon>
        <taxon>Lactobacillales</taxon>
        <taxon>Lactobacillaceae</taxon>
        <taxon>Ligilactobacillus</taxon>
    </lineage>
</organism>
<accession>A0A0R1T3N1</accession>
<dbReference type="OrthoDB" id="9782629at2"/>